<name>A0A7J5ZUR4_AMEME</name>
<dbReference type="Pfam" id="PF15120">
    <property type="entry name" value="SPACA9"/>
    <property type="match status" value="1"/>
</dbReference>
<evidence type="ECO:0000313" key="2">
    <source>
        <dbReference type="EMBL" id="KAF4074260.1"/>
    </source>
</evidence>
<gene>
    <name evidence="2" type="ORF">AMELA_G00237620</name>
</gene>
<dbReference type="AlphaFoldDB" id="A0A7J5ZUR4"/>
<dbReference type="EMBL" id="JAAGNN010000022">
    <property type="protein sequence ID" value="KAF4074260.1"/>
    <property type="molecule type" value="Genomic_DNA"/>
</dbReference>
<accession>A0A7J5ZUR4</accession>
<comment type="caution">
    <text evidence="2">The sequence shown here is derived from an EMBL/GenBank/DDBJ whole genome shotgun (WGS) entry which is preliminary data.</text>
</comment>
<dbReference type="PANTHER" id="PTHR32455">
    <property type="entry name" value="SPERM ACROSOME-ASSOCIATED PROTEIN 9"/>
    <property type="match status" value="1"/>
</dbReference>
<protein>
    <recommendedName>
        <fullName evidence="4">Sperm acrosome-associated protein 9</fullName>
    </recommendedName>
</protein>
<dbReference type="InterPro" id="IPR027818">
    <property type="entry name" value="SPACA9"/>
</dbReference>
<dbReference type="GO" id="GO:0001669">
    <property type="term" value="C:acrosomal vesicle"/>
    <property type="evidence" value="ECO:0007669"/>
    <property type="project" value="TreeGrafter"/>
</dbReference>
<proteinExistence type="predicted"/>
<dbReference type="OrthoDB" id="9999829at2759"/>
<dbReference type="GO" id="GO:0036126">
    <property type="term" value="C:sperm flagellum"/>
    <property type="evidence" value="ECO:0007669"/>
    <property type="project" value="TreeGrafter"/>
</dbReference>
<organism evidence="2 3">
    <name type="scientific">Ameiurus melas</name>
    <name type="common">Black bullhead</name>
    <name type="synonym">Silurus melas</name>
    <dbReference type="NCBI Taxonomy" id="219545"/>
    <lineage>
        <taxon>Eukaryota</taxon>
        <taxon>Metazoa</taxon>
        <taxon>Chordata</taxon>
        <taxon>Craniata</taxon>
        <taxon>Vertebrata</taxon>
        <taxon>Euteleostomi</taxon>
        <taxon>Actinopterygii</taxon>
        <taxon>Neopterygii</taxon>
        <taxon>Teleostei</taxon>
        <taxon>Ostariophysi</taxon>
        <taxon>Siluriformes</taxon>
        <taxon>Ictaluridae</taxon>
        <taxon>Ameiurus</taxon>
    </lineage>
</organism>
<keyword evidence="3" id="KW-1185">Reference proteome</keyword>
<sequence>MDEVRKMLLLVTEKHQLFKQQQFSFIAALERSREHAYHRTQPVSTVTQVQRYMTHHCSNATDRRIFSLFLDIMDTLKAMFQKMEFLASVQNHSSKALDTCRNVFSPDCDFSRFQAHYPHDAVNRLSCNEAQNYYGGVVSVIPRTLDLLGITLSELEQASTETIYQTEITASEQRTAAENTENMPMQSSKPACTAADGWKPAWRPPGRRRM</sequence>
<reference evidence="2 3" key="1">
    <citation type="submission" date="2020-02" db="EMBL/GenBank/DDBJ databases">
        <title>A chromosome-scale genome assembly of the black bullhead catfish (Ameiurus melas).</title>
        <authorList>
            <person name="Wen M."/>
            <person name="Zham M."/>
            <person name="Cabau C."/>
            <person name="Klopp C."/>
            <person name="Donnadieu C."/>
            <person name="Roques C."/>
            <person name="Bouchez O."/>
            <person name="Lampietro C."/>
            <person name="Jouanno E."/>
            <person name="Herpin A."/>
            <person name="Louis A."/>
            <person name="Berthelot C."/>
            <person name="Parey E."/>
            <person name="Roest-Crollius H."/>
            <person name="Braasch I."/>
            <person name="Postlethwait J."/>
            <person name="Robinson-Rechavi M."/>
            <person name="Echchiki A."/>
            <person name="Begum T."/>
            <person name="Montfort J."/>
            <person name="Schartl M."/>
            <person name="Bobe J."/>
            <person name="Guiguen Y."/>
        </authorList>
    </citation>
    <scope>NUCLEOTIDE SEQUENCE [LARGE SCALE GENOMIC DNA]</scope>
    <source>
        <strain evidence="2">M_S1</strain>
        <tissue evidence="2">Blood</tissue>
    </source>
</reference>
<feature type="compositionally biased region" description="Polar residues" evidence="1">
    <location>
        <begin position="174"/>
        <end position="190"/>
    </location>
</feature>
<dbReference type="PANTHER" id="PTHR32455:SF1">
    <property type="entry name" value="SPERM ACROSOME-ASSOCIATED PROTEIN 9"/>
    <property type="match status" value="1"/>
</dbReference>
<dbReference type="GO" id="GO:0097546">
    <property type="term" value="C:ciliary base"/>
    <property type="evidence" value="ECO:0007669"/>
    <property type="project" value="TreeGrafter"/>
</dbReference>
<evidence type="ECO:0000256" key="1">
    <source>
        <dbReference type="SAM" id="MobiDB-lite"/>
    </source>
</evidence>
<feature type="region of interest" description="Disordered" evidence="1">
    <location>
        <begin position="174"/>
        <end position="210"/>
    </location>
</feature>
<dbReference type="Proteomes" id="UP000593565">
    <property type="component" value="Unassembled WGS sequence"/>
</dbReference>
<evidence type="ECO:0000313" key="3">
    <source>
        <dbReference type="Proteomes" id="UP000593565"/>
    </source>
</evidence>
<evidence type="ECO:0008006" key="4">
    <source>
        <dbReference type="Google" id="ProtNLM"/>
    </source>
</evidence>